<dbReference type="Proteomes" id="UP000251835">
    <property type="component" value="Unassembled WGS sequence"/>
</dbReference>
<gene>
    <name evidence="2" type="ORF">C7377_1457</name>
</gene>
<protein>
    <recommendedName>
        <fullName evidence="4">Lipoprotein</fullName>
    </recommendedName>
</protein>
<evidence type="ECO:0000313" key="2">
    <source>
        <dbReference type="EMBL" id="PVX49823.1"/>
    </source>
</evidence>
<dbReference type="AlphaFoldDB" id="A0A7L4UP34"/>
<feature type="chain" id="PRO_5029786366" description="Lipoprotein" evidence="1">
    <location>
        <begin position="20"/>
        <end position="124"/>
    </location>
</feature>
<proteinExistence type="predicted"/>
<comment type="caution">
    <text evidence="2">The sequence shown here is derived from an EMBL/GenBank/DDBJ whole genome shotgun (WGS) entry which is preliminary data.</text>
</comment>
<keyword evidence="3" id="KW-1185">Reference proteome</keyword>
<name>A0A7L4UP34_BALHA</name>
<keyword evidence="1" id="KW-0732">Signal</keyword>
<dbReference type="PROSITE" id="PS51257">
    <property type="entry name" value="PROKAR_LIPOPROTEIN"/>
    <property type="match status" value="1"/>
</dbReference>
<feature type="signal peptide" evidence="1">
    <location>
        <begin position="1"/>
        <end position="19"/>
    </location>
</feature>
<reference evidence="2 3" key="1">
    <citation type="submission" date="2018-05" db="EMBL/GenBank/DDBJ databases">
        <title>Genomic Encyclopedia of Type Strains, Phase IV (KMG-IV): sequencing the most valuable type-strain genomes for metagenomic binning, comparative biology and taxonomic classification.</title>
        <authorList>
            <person name="Goeker M."/>
        </authorList>
    </citation>
    <scope>NUCLEOTIDE SEQUENCE [LARGE SCALE GENOMIC DNA]</scope>
    <source>
        <strain evidence="2 3">DSM 28579</strain>
    </source>
</reference>
<dbReference type="RefSeq" id="WP_116496684.1">
    <property type="nucleotide sequence ID" value="NZ_QENZ01000005.1"/>
</dbReference>
<evidence type="ECO:0008006" key="4">
    <source>
        <dbReference type="Google" id="ProtNLM"/>
    </source>
</evidence>
<organism evidence="2 3">
    <name type="scientific">Balneicella halophila</name>
    <dbReference type="NCBI Taxonomy" id="1537566"/>
    <lineage>
        <taxon>Bacteria</taxon>
        <taxon>Pseudomonadati</taxon>
        <taxon>Bacteroidota</taxon>
        <taxon>Bacteroidia</taxon>
        <taxon>Bacteroidales</taxon>
        <taxon>Balneicellaceae</taxon>
        <taxon>Balneicella</taxon>
    </lineage>
</organism>
<evidence type="ECO:0000313" key="3">
    <source>
        <dbReference type="Proteomes" id="UP000251835"/>
    </source>
</evidence>
<dbReference type="OrthoDB" id="711418at2"/>
<evidence type="ECO:0000256" key="1">
    <source>
        <dbReference type="SAM" id="SignalP"/>
    </source>
</evidence>
<dbReference type="EMBL" id="QENZ01000005">
    <property type="protein sequence ID" value="PVX49823.1"/>
    <property type="molecule type" value="Genomic_DNA"/>
</dbReference>
<sequence>MKKALKLFGILSIALLFLASCDDDDDPKDNNVFVGTYEGAIGYTNGDESKSNDNGEVTVVKVGDKYNFRFSDGIPSIKDVEIEKGENKFEIDWTEGSIITIDESNLNIKMYKDGEAWTANCKRK</sequence>
<accession>A0A7L4UP34</accession>